<dbReference type="SUPFAM" id="SSF50447">
    <property type="entry name" value="Translation proteins"/>
    <property type="match status" value="1"/>
</dbReference>
<evidence type="ECO:0000313" key="11">
    <source>
        <dbReference type="Proteomes" id="UP000277928"/>
    </source>
</evidence>
<dbReference type="OrthoDB" id="2187159at2759"/>
<dbReference type="Pfam" id="PF04410">
    <property type="entry name" value="Gar1"/>
    <property type="match status" value="1"/>
</dbReference>
<evidence type="ECO:0000256" key="3">
    <source>
        <dbReference type="ARBA" id="ARBA00022552"/>
    </source>
</evidence>
<evidence type="ECO:0000256" key="9">
    <source>
        <dbReference type="SAM" id="MobiDB-lite"/>
    </source>
</evidence>
<evidence type="ECO:0000256" key="2">
    <source>
        <dbReference type="ARBA" id="ARBA00022517"/>
    </source>
</evidence>
<keyword evidence="4 8" id="KW-0694">RNA-binding</keyword>
<sequence length="331" mass="36024">MKQGGVGVVVGGFQSVEEFYFGDLCFEYILFSTAEMSFRGRGGSGGRSFGGFGHGGRRGNRGGSNRSGGYDQGVPEQVTEIGYFTHTCEDDIVCHNTSGRIPYFNAAIFFENKEQIGKVDEIFGGIKDNVFSTFFQTINSLIVGCTQTSALTVNFMYFSCSVCSHAGFSFCLRLKHRTMFQGFTVKLQNGIKASSFKEAQKVYIDSGRLLPIDRFLPSANKRGKGQVRGSGRGGRGHGSNDRSKFRGRGWSTRGSGDDRGGGDRGGFRGGNRGNFRSGGDWNSRGGGYRGGFRGKGRLNHSVLGQGVDLGNKRNFGGRSETIQNKRMKFDD</sequence>
<dbReference type="InterPro" id="IPR009000">
    <property type="entry name" value="Transl_B-barrel_sf"/>
</dbReference>
<feature type="region of interest" description="Disordered" evidence="9">
    <location>
        <begin position="218"/>
        <end position="331"/>
    </location>
</feature>
<feature type="compositionally biased region" description="Gly residues" evidence="9">
    <location>
        <begin position="226"/>
        <end position="237"/>
    </location>
</feature>
<keyword evidence="3 8" id="KW-0698">rRNA processing</keyword>
<comment type="function">
    <text evidence="8">Required for ribosome biogenesis. Part of a complex which catalyzes pseudouridylation of rRNA. This involves the isomerization of uridine such that the ribose is subsequently attached to C5, instead of the normal N1. Pseudouridine ("psi") residues may serve to stabilize the conformation of rRNAs.</text>
</comment>
<dbReference type="Proteomes" id="UP000277928">
    <property type="component" value="Unassembled WGS sequence"/>
</dbReference>
<reference evidence="10 11" key="1">
    <citation type="submission" date="2018-08" db="EMBL/GenBank/DDBJ databases">
        <authorList>
            <person name="Laetsch R D."/>
            <person name="Stevens L."/>
            <person name="Kumar S."/>
            <person name="Blaxter L. M."/>
        </authorList>
    </citation>
    <scope>NUCLEOTIDE SEQUENCE [LARGE SCALE GENOMIC DNA]</scope>
</reference>
<accession>A0A3P6S7Y1</accession>
<dbReference type="STRING" id="42156.A0A3P6S7Y1"/>
<organism evidence="10 11">
    <name type="scientific">Litomosoides sigmodontis</name>
    <name type="common">Filarial nematode worm</name>
    <dbReference type="NCBI Taxonomy" id="42156"/>
    <lineage>
        <taxon>Eukaryota</taxon>
        <taxon>Metazoa</taxon>
        <taxon>Ecdysozoa</taxon>
        <taxon>Nematoda</taxon>
        <taxon>Chromadorea</taxon>
        <taxon>Rhabditida</taxon>
        <taxon>Spirurina</taxon>
        <taxon>Spiruromorpha</taxon>
        <taxon>Filarioidea</taxon>
        <taxon>Onchocercidae</taxon>
        <taxon>Litomosoides</taxon>
    </lineage>
</organism>
<comment type="subcellular location">
    <subcellularLocation>
        <location evidence="1 8">Nucleus</location>
        <location evidence="1 8">Nucleolus</location>
    </subcellularLocation>
</comment>
<evidence type="ECO:0000256" key="7">
    <source>
        <dbReference type="ARBA" id="ARBA00038293"/>
    </source>
</evidence>
<dbReference type="PANTHER" id="PTHR23237">
    <property type="entry name" value="NUCLEOLAR PROTEIN FAMILY A MEMBER 1 SNORNP PROTEIN GAR1"/>
    <property type="match status" value="1"/>
</dbReference>
<feature type="region of interest" description="Disordered" evidence="9">
    <location>
        <begin position="49"/>
        <end position="71"/>
    </location>
</feature>
<comment type="similarity">
    <text evidence="7 8">Belongs to the GAR1 family.</text>
</comment>
<dbReference type="AlphaFoldDB" id="A0A3P6S7Y1"/>
<evidence type="ECO:0000256" key="1">
    <source>
        <dbReference type="ARBA" id="ARBA00004604"/>
    </source>
</evidence>
<evidence type="ECO:0000313" key="10">
    <source>
        <dbReference type="EMBL" id="VDK71982.1"/>
    </source>
</evidence>
<dbReference type="GO" id="GO:0034513">
    <property type="term" value="F:box H/ACA snoRNA binding"/>
    <property type="evidence" value="ECO:0007669"/>
    <property type="project" value="TreeGrafter"/>
</dbReference>
<comment type="subunit">
    <text evidence="8">Component of the small nucleolar ribonucleoprotein particles containing H/ACA-type snoRNAs (H/ACA snoRNPs).</text>
</comment>
<keyword evidence="5 8" id="KW-0539">Nucleus</keyword>
<protein>
    <recommendedName>
        <fullName evidence="8">H/ACA ribonucleoprotein complex subunit</fullName>
    </recommendedName>
</protein>
<dbReference type="GO" id="GO:0031429">
    <property type="term" value="C:box H/ACA snoRNP complex"/>
    <property type="evidence" value="ECO:0007669"/>
    <property type="project" value="TreeGrafter"/>
</dbReference>
<dbReference type="PANTHER" id="PTHR23237:SF6">
    <property type="entry name" value="H_ACA RIBONUCLEOPROTEIN COMPLEX SUBUNIT 1"/>
    <property type="match status" value="1"/>
</dbReference>
<dbReference type="EMBL" id="UYRX01000060">
    <property type="protein sequence ID" value="VDK71982.1"/>
    <property type="molecule type" value="Genomic_DNA"/>
</dbReference>
<dbReference type="OMA" id="KPQDGIV"/>
<evidence type="ECO:0000256" key="6">
    <source>
        <dbReference type="ARBA" id="ARBA00023274"/>
    </source>
</evidence>
<feature type="compositionally biased region" description="Basic and acidic residues" evidence="9">
    <location>
        <begin position="255"/>
        <end position="266"/>
    </location>
</feature>
<dbReference type="GO" id="GO:0000454">
    <property type="term" value="P:snoRNA guided rRNA pseudouridine synthesis"/>
    <property type="evidence" value="ECO:0007669"/>
    <property type="project" value="TreeGrafter"/>
</dbReference>
<evidence type="ECO:0000256" key="4">
    <source>
        <dbReference type="ARBA" id="ARBA00022884"/>
    </source>
</evidence>
<dbReference type="InterPro" id="IPR038664">
    <property type="entry name" value="Gar1/Naf1_Cbf5-bd_sf"/>
</dbReference>
<gene>
    <name evidence="10" type="ORF">NLS_LOCUS1630</name>
</gene>
<evidence type="ECO:0000256" key="8">
    <source>
        <dbReference type="RuleBase" id="RU364004"/>
    </source>
</evidence>
<feature type="compositionally biased region" description="Low complexity" evidence="9">
    <location>
        <begin position="273"/>
        <end position="283"/>
    </location>
</feature>
<keyword evidence="2 8" id="KW-0690">Ribosome biogenesis</keyword>
<keyword evidence="6 8" id="KW-0687">Ribonucleoprotein</keyword>
<keyword evidence="11" id="KW-1185">Reference proteome</keyword>
<evidence type="ECO:0000256" key="5">
    <source>
        <dbReference type="ARBA" id="ARBA00023242"/>
    </source>
</evidence>
<proteinExistence type="inferred from homology"/>
<name>A0A3P6S7Y1_LITSI</name>
<dbReference type="Gene3D" id="2.40.10.230">
    <property type="entry name" value="Probable tRNA pseudouridine synthase domain"/>
    <property type="match status" value="2"/>
</dbReference>
<dbReference type="InterPro" id="IPR007504">
    <property type="entry name" value="H/ACA_rnp_Gar1/Naf1"/>
</dbReference>